<reference evidence="2 3" key="1">
    <citation type="submission" date="2019-07" db="EMBL/GenBank/DDBJ databases">
        <title>Genome assembly of two rare yeast pathogens: Diutina rugosa and Trichomonascus ciferrii.</title>
        <authorList>
            <person name="Mixao V."/>
            <person name="Saus E."/>
            <person name="Hansen A."/>
            <person name="Lass-Flor C."/>
            <person name="Gabaldon T."/>
        </authorList>
    </citation>
    <scope>NUCLEOTIDE SEQUENCE [LARGE SCALE GENOMIC DNA]</scope>
    <source>
        <strain evidence="2 3">CBS 613</strain>
    </source>
</reference>
<sequence>MPRISGETLREDDDDESSRQSPSNANSVNASSTSHGPSSSRSSPDIADTTDLASVFTAGSDDTLVDQITVFGIPVSQFNCIKSCPIVSQRLQGGAYLYPSNQAVLNGDPYIVHTKWGSIFKPGFMSMVFPDKQVACKVYFKSVSVWMSYYRLEFGGGEDVYLYCNSSNTATVDFVLRGTKLRVMGLAGGSLGSRGRLRVMILRPDSPTLNANVVDKRPQFIQNELYDAVATQNRVKIAECVADASPLVNVPVASFVDDEGKLGKFIRHGYVKCFSCGDEELEKQLMAALLVIREQENRKFRGSNPPSKRD</sequence>
<dbReference type="RefSeq" id="XP_034009436.1">
    <property type="nucleotide sequence ID" value="XM_034158780.1"/>
</dbReference>
<dbReference type="Proteomes" id="UP000449547">
    <property type="component" value="Unassembled WGS sequence"/>
</dbReference>
<organism evidence="2 3">
    <name type="scientific">Diutina rugosa</name>
    <name type="common">Yeast</name>
    <name type="synonym">Candida rugosa</name>
    <dbReference type="NCBI Taxonomy" id="5481"/>
    <lineage>
        <taxon>Eukaryota</taxon>
        <taxon>Fungi</taxon>
        <taxon>Dikarya</taxon>
        <taxon>Ascomycota</taxon>
        <taxon>Saccharomycotina</taxon>
        <taxon>Pichiomycetes</taxon>
        <taxon>Debaryomycetaceae</taxon>
        <taxon>Diutina</taxon>
    </lineage>
</organism>
<dbReference type="VEuPathDB" id="FungiDB:DIURU_005762"/>
<protein>
    <submittedName>
        <fullName evidence="2">Uncharacterized protein</fullName>
    </submittedName>
</protein>
<dbReference type="OrthoDB" id="4090326at2759"/>
<feature type="region of interest" description="Disordered" evidence="1">
    <location>
        <begin position="1"/>
        <end position="46"/>
    </location>
</feature>
<evidence type="ECO:0000313" key="2">
    <source>
        <dbReference type="EMBL" id="KAA8896496.1"/>
    </source>
</evidence>
<dbReference type="AlphaFoldDB" id="A0A642UEN9"/>
<dbReference type="GeneID" id="54784413"/>
<evidence type="ECO:0000256" key="1">
    <source>
        <dbReference type="SAM" id="MobiDB-lite"/>
    </source>
</evidence>
<accession>A0A642UEN9</accession>
<gene>
    <name evidence="2" type="ORF">DIURU_005762</name>
</gene>
<comment type="caution">
    <text evidence="2">The sequence shown here is derived from an EMBL/GenBank/DDBJ whole genome shotgun (WGS) entry which is preliminary data.</text>
</comment>
<name>A0A642UEN9_DIURU</name>
<dbReference type="OMA" id="IYCKDEY"/>
<keyword evidence="3" id="KW-1185">Reference proteome</keyword>
<evidence type="ECO:0000313" key="3">
    <source>
        <dbReference type="Proteomes" id="UP000449547"/>
    </source>
</evidence>
<proteinExistence type="predicted"/>
<dbReference type="EMBL" id="SWFT01000164">
    <property type="protein sequence ID" value="KAA8896496.1"/>
    <property type="molecule type" value="Genomic_DNA"/>
</dbReference>
<feature type="compositionally biased region" description="Low complexity" evidence="1">
    <location>
        <begin position="19"/>
        <end position="43"/>
    </location>
</feature>